<keyword evidence="6" id="KW-0906">Nuclear pore complex</keyword>
<dbReference type="GO" id="GO:0006606">
    <property type="term" value="P:protein import into nucleus"/>
    <property type="evidence" value="ECO:0007669"/>
    <property type="project" value="TreeGrafter"/>
</dbReference>
<dbReference type="AlphaFoldDB" id="A0A250XQY0"/>
<dbReference type="GO" id="GO:0006406">
    <property type="term" value="P:mRNA export from nucleus"/>
    <property type="evidence" value="ECO:0007669"/>
    <property type="project" value="TreeGrafter"/>
</dbReference>
<keyword evidence="5" id="KW-0811">Translocation</keyword>
<keyword evidence="4" id="KW-0653">Protein transport</keyword>
<dbReference type="GO" id="GO:0017056">
    <property type="term" value="F:structural constituent of nuclear pore"/>
    <property type="evidence" value="ECO:0007669"/>
    <property type="project" value="InterPro"/>
</dbReference>
<comment type="caution">
    <text evidence="8">The sequence shown here is derived from an EMBL/GenBank/DDBJ whole genome shotgun (WGS) entry which is preliminary data.</text>
</comment>
<dbReference type="InterPro" id="IPR037700">
    <property type="entry name" value="NUP88/NUP82"/>
</dbReference>
<evidence type="ECO:0000313" key="9">
    <source>
        <dbReference type="Proteomes" id="UP000232323"/>
    </source>
</evidence>
<dbReference type="GO" id="GO:0000055">
    <property type="term" value="P:ribosomal large subunit export from nucleus"/>
    <property type="evidence" value="ECO:0007669"/>
    <property type="project" value="InterPro"/>
</dbReference>
<dbReference type="STRING" id="1157962.A0A250XQY0"/>
<evidence type="ECO:0000256" key="6">
    <source>
        <dbReference type="ARBA" id="ARBA00023132"/>
    </source>
</evidence>
<accession>A0A250XQY0</accession>
<sequence>MSAYITACDNDDSGSLYFVVECPRDHFAAVYMSVDAQKSLFTSQNKVNLKQLAENAIQLIAQPSIDFQISSISVSGNGHYLLLSGYRMDEHAVVAVMDILGGTIMHNVISDKQMSSPSSTSNTSASKLCPLLNVDPQLFASCIGLKVFQVSWNPHSAEHLALLTSDSRLRLYALHDVTLAEQTFNLSAALAASLTTSGIDNAYLPCRTSQADGVISNLTPVSRARGLGLRSMQDKSEDMIYITAFTWGPFVSWGYFSVNILSSTGAVFSLSPICAWGSMVPASILKQIILEAKRDYSDCSAATRTASSPLPVIESNYADHDTTAAASNDDAMWWLKQVFGSDAVDSSFEGQNAWVAASYTSGGTVVQERSLAVPCLCGPLNDLPESAATISDRTSKRSADTVKREISHNSHHLAVTLSTSYQLQFSKSTVQRHHSHISGLQKTDYAADDAVLLSQQTHRPSSVMGLTVIGYSEGLLLAYVSHCNFRCPRLRWESSWPQLALDKKGQVRAARFTCPLVSSRLPEDSGEGMCTAPLQLVDCVDLQISAALPADGILDDSKWLQTLHYATCRNRFKLLPSAEDPQSMWAVHRTGCWKISFPWLTALSKLVCSAVDAGSVTTKVLDQEMEVLPPPSVRELLYVTEEAVILQAACVMSDMFLGDGLLIAVPQSQENSQAGSSTLVHHQGLPLSASCETANSRFQFFMRKKAATPAEPLSGPSPAAFDTGLEVPLSETYEGVLLTSDTNDDASCPVVESKRVSLLNSNLESIYGELTSCPVLKLKNTRSGATISEGSEGPMYLHDCTQQLHEHYIEFIHRADQDMRQRMLQLNSETSTQRKALEELKASSQAAQQKGCELLARVKQAADLQRNLADRAEILAQLHWSLPRPQSDAELQMMKYLTVAKAQAEAAQHQWLLIQSRLQALKKHPMKPAASDYTALCRSESTANITTEQAAKVLPVLTEHSKLLGRAVNDLRGLEDNLDTWRASNSSICS</sequence>
<evidence type="ECO:0000256" key="2">
    <source>
        <dbReference type="ARBA" id="ARBA00022448"/>
    </source>
</evidence>
<evidence type="ECO:0000256" key="3">
    <source>
        <dbReference type="ARBA" id="ARBA00022816"/>
    </source>
</evidence>
<dbReference type="OrthoDB" id="341482at2759"/>
<dbReference type="PANTHER" id="PTHR13257">
    <property type="entry name" value="NUCLEOPORIN NUP84-RELATED"/>
    <property type="match status" value="1"/>
</dbReference>
<organism evidence="8 9">
    <name type="scientific">Chlamydomonas eustigma</name>
    <dbReference type="NCBI Taxonomy" id="1157962"/>
    <lineage>
        <taxon>Eukaryota</taxon>
        <taxon>Viridiplantae</taxon>
        <taxon>Chlorophyta</taxon>
        <taxon>core chlorophytes</taxon>
        <taxon>Chlorophyceae</taxon>
        <taxon>CS clade</taxon>
        <taxon>Chlamydomonadales</taxon>
        <taxon>Chlamydomonadaceae</taxon>
        <taxon>Chlamydomonas</taxon>
    </lineage>
</organism>
<reference evidence="8 9" key="1">
    <citation type="submission" date="2017-08" db="EMBL/GenBank/DDBJ databases">
        <title>Acidophilic green algal genome provides insights into adaptation to an acidic environment.</title>
        <authorList>
            <person name="Hirooka S."/>
            <person name="Hirose Y."/>
            <person name="Kanesaki Y."/>
            <person name="Higuchi S."/>
            <person name="Fujiwara T."/>
            <person name="Onuma R."/>
            <person name="Era A."/>
            <person name="Ohbayashi R."/>
            <person name="Uzuka A."/>
            <person name="Nozaki H."/>
            <person name="Yoshikawa H."/>
            <person name="Miyagishima S.Y."/>
        </authorList>
    </citation>
    <scope>NUCLEOTIDE SEQUENCE [LARGE SCALE GENOMIC DNA]</scope>
    <source>
        <strain evidence="8 9">NIES-2499</strain>
    </source>
</reference>
<dbReference type="InterPro" id="IPR019321">
    <property type="entry name" value="Nucleoporin_Nup88"/>
</dbReference>
<dbReference type="EMBL" id="BEGY01000169">
    <property type="protein sequence ID" value="GAX85456.1"/>
    <property type="molecule type" value="Genomic_DNA"/>
</dbReference>
<gene>
    <name evidence="8" type="ORF">CEUSTIGMA_g12872.t1</name>
</gene>
<evidence type="ECO:0000256" key="1">
    <source>
        <dbReference type="ARBA" id="ARBA00004567"/>
    </source>
</evidence>
<comment type="subcellular location">
    <subcellularLocation>
        <location evidence="1">Nucleus</location>
        <location evidence="1">Nuclear pore complex</location>
    </subcellularLocation>
</comment>
<keyword evidence="7" id="KW-0539">Nucleus</keyword>
<keyword evidence="9" id="KW-1185">Reference proteome</keyword>
<dbReference type="PANTHER" id="PTHR13257:SF0">
    <property type="entry name" value="NUCLEAR PORE COMPLEX PROTEIN NUP88"/>
    <property type="match status" value="1"/>
</dbReference>
<dbReference type="Proteomes" id="UP000232323">
    <property type="component" value="Unassembled WGS sequence"/>
</dbReference>
<name>A0A250XQY0_9CHLO</name>
<dbReference type="Pfam" id="PF10168">
    <property type="entry name" value="Nup88"/>
    <property type="match status" value="1"/>
</dbReference>
<keyword evidence="3" id="KW-0509">mRNA transport</keyword>
<proteinExistence type="predicted"/>
<evidence type="ECO:0000256" key="7">
    <source>
        <dbReference type="ARBA" id="ARBA00023242"/>
    </source>
</evidence>
<protein>
    <submittedName>
        <fullName evidence="8">Uncharacterized protein</fullName>
    </submittedName>
</protein>
<evidence type="ECO:0000313" key="8">
    <source>
        <dbReference type="EMBL" id="GAX85456.1"/>
    </source>
</evidence>
<dbReference type="GO" id="GO:0000056">
    <property type="term" value="P:ribosomal small subunit export from nucleus"/>
    <property type="evidence" value="ECO:0007669"/>
    <property type="project" value="InterPro"/>
</dbReference>
<evidence type="ECO:0000256" key="5">
    <source>
        <dbReference type="ARBA" id="ARBA00023010"/>
    </source>
</evidence>
<dbReference type="GO" id="GO:0005643">
    <property type="term" value="C:nuclear pore"/>
    <property type="evidence" value="ECO:0007669"/>
    <property type="project" value="UniProtKB-SubCell"/>
</dbReference>
<evidence type="ECO:0000256" key="4">
    <source>
        <dbReference type="ARBA" id="ARBA00022927"/>
    </source>
</evidence>
<keyword evidence="2" id="KW-0813">Transport</keyword>